<proteinExistence type="predicted"/>
<reference evidence="1" key="1">
    <citation type="submission" date="2022-11" db="EMBL/GenBank/DDBJ databases">
        <title>Genome Sequence of Boeremia exigua.</title>
        <authorList>
            <person name="Buettner E."/>
        </authorList>
    </citation>
    <scope>NUCLEOTIDE SEQUENCE</scope>
    <source>
        <strain evidence="1">CU02</strain>
    </source>
</reference>
<name>A0ACC2IS24_9PLEO</name>
<keyword evidence="2" id="KW-1185">Reference proteome</keyword>
<accession>A0ACC2IS24</accession>
<protein>
    <submittedName>
        <fullName evidence="1">Uncharacterized protein</fullName>
    </submittedName>
</protein>
<sequence length="784" mass="84355">MRTPTIVLILLSVVAANASVAYPRSILNGPCTGKDGRAGVCISKSSCDGTGESWIDNACPGTPETIKCCTKPLCQQAGRSGDCRWSDKCGSDSTTLSGFCPGPSSFKCCVLKDKTSDEGQDLGSKILKKAREAEGIPYSWGGGSCQGTTKGGYDCSGLVSWAICQVTGRNLFSEGLRVTRSMYCASESALKYKKVKFANRRAGDAVFFGDECDCKNNPSSIHHVGLMMDSEYDMWNALKTGTSVQSYTVKRVIHGYAVLLRLTTIMATVKKLLQLAIVASVSGSQLPSYGNVSEPSTACEILKRTHPSITYLPQDQGYVEESQVPWDSAAWLGPGCIFAPTCAITLSFAIKTFVNTTTHFAMRGGGHMPISDAANINSTGVLISSTNLNTLHLSEDKETLSIGPGPRWGDAFNYLEFTNRTIIGGRLAPVGVPGLLLGGGISWYSVKHGLASSGGKIKAYEAVLSDGTIATITANSSYSDLYWALGGGGNSFALITRFDLQTFPSITPLLADARYGSTDSTRDAYLATILDMALNNDEDLAATIIPVVRWGPNFTAPSYESTLFYNGTAAPTTGPLAELIYGNKTGLTAINGTSTLRPISLAEYGRAMRSAFGEGGQSHGLRQNFRVVSIKATAEAVRIVHDTYFDSLAASGLANKVPDFFTGLAFNVVNRNMAEKSAGLPQNIPLEPAFWVEESLTWESSGTYDQEVEEWIKTVNLEIEAKLKAIDGLNRYLYLNDADKGQKVFESYGKESVQKLKEIRAKYDPNRVFTDLMPGGWKVDYAES</sequence>
<comment type="caution">
    <text evidence="1">The sequence shown here is derived from an EMBL/GenBank/DDBJ whole genome shotgun (WGS) entry which is preliminary data.</text>
</comment>
<dbReference type="Proteomes" id="UP001153331">
    <property type="component" value="Unassembled WGS sequence"/>
</dbReference>
<gene>
    <name evidence="1" type="ORF">OPT61_g904</name>
</gene>
<organism evidence="1 2">
    <name type="scientific">Boeremia exigua</name>
    <dbReference type="NCBI Taxonomy" id="749465"/>
    <lineage>
        <taxon>Eukaryota</taxon>
        <taxon>Fungi</taxon>
        <taxon>Dikarya</taxon>
        <taxon>Ascomycota</taxon>
        <taxon>Pezizomycotina</taxon>
        <taxon>Dothideomycetes</taxon>
        <taxon>Pleosporomycetidae</taxon>
        <taxon>Pleosporales</taxon>
        <taxon>Pleosporineae</taxon>
        <taxon>Didymellaceae</taxon>
        <taxon>Boeremia</taxon>
    </lineage>
</organism>
<dbReference type="EMBL" id="JAPHNI010000032">
    <property type="protein sequence ID" value="KAJ8118025.1"/>
    <property type="molecule type" value="Genomic_DNA"/>
</dbReference>
<evidence type="ECO:0000313" key="1">
    <source>
        <dbReference type="EMBL" id="KAJ8118025.1"/>
    </source>
</evidence>
<evidence type="ECO:0000313" key="2">
    <source>
        <dbReference type="Proteomes" id="UP001153331"/>
    </source>
</evidence>